<comment type="caution">
    <text evidence="1">The sequence shown here is derived from an EMBL/GenBank/DDBJ whole genome shotgun (WGS) entry which is preliminary data.</text>
</comment>
<dbReference type="AlphaFoldDB" id="A0A9P7B437"/>
<evidence type="ECO:0000313" key="2">
    <source>
        <dbReference type="Proteomes" id="UP000750334"/>
    </source>
</evidence>
<sequence length="79" mass="9105">MNFPNTSSNTEENGISSHGNIIPEGNVGYFQSLPDQVIDWFAVRDDIGLDFVEPWTQMIEQQYLQSNYDIFSDIENQPF</sequence>
<gene>
    <name evidence="1" type="ORF">C6P45_002175</name>
</gene>
<reference evidence="1 2" key="1">
    <citation type="submission" date="2020-11" db="EMBL/GenBank/DDBJ databases">
        <title>Kefir isolates.</title>
        <authorList>
            <person name="Marcisauskas S."/>
            <person name="Kim Y."/>
            <person name="Blasche S."/>
        </authorList>
    </citation>
    <scope>NUCLEOTIDE SEQUENCE [LARGE SCALE GENOMIC DNA]</scope>
    <source>
        <strain evidence="1 2">OG2</strain>
    </source>
</reference>
<protein>
    <submittedName>
        <fullName evidence="1">Uncharacterized protein</fullName>
    </submittedName>
</protein>
<accession>A0A9P7B437</accession>
<organism evidence="1 2">
    <name type="scientific">Maudiozyma exigua</name>
    <name type="common">Yeast</name>
    <name type="synonym">Kazachstania exigua</name>
    <dbReference type="NCBI Taxonomy" id="34358"/>
    <lineage>
        <taxon>Eukaryota</taxon>
        <taxon>Fungi</taxon>
        <taxon>Dikarya</taxon>
        <taxon>Ascomycota</taxon>
        <taxon>Saccharomycotina</taxon>
        <taxon>Saccharomycetes</taxon>
        <taxon>Saccharomycetales</taxon>
        <taxon>Saccharomycetaceae</taxon>
        <taxon>Maudiozyma</taxon>
    </lineage>
</organism>
<evidence type="ECO:0000313" key="1">
    <source>
        <dbReference type="EMBL" id="KAG0658524.1"/>
    </source>
</evidence>
<keyword evidence="2" id="KW-1185">Reference proteome</keyword>
<proteinExistence type="predicted"/>
<name>A0A9P7B437_MAUEX</name>
<dbReference type="EMBL" id="PUHR01000210">
    <property type="protein sequence ID" value="KAG0658524.1"/>
    <property type="molecule type" value="Genomic_DNA"/>
</dbReference>
<dbReference type="Proteomes" id="UP000750334">
    <property type="component" value="Unassembled WGS sequence"/>
</dbReference>